<dbReference type="Proteomes" id="UP001432322">
    <property type="component" value="Unassembled WGS sequence"/>
</dbReference>
<protein>
    <submittedName>
        <fullName evidence="1">Uncharacterized protein</fullName>
    </submittedName>
</protein>
<evidence type="ECO:0000313" key="2">
    <source>
        <dbReference type="Proteomes" id="UP001432322"/>
    </source>
</evidence>
<sequence>PATLPDGLLLLRTEFGVVSSESRPICSNLSHHNAHGRRCARRAVKSQESLISGSINLYNFILHICRSGVQRHCCAAFYLFLRRELQ</sequence>
<feature type="non-terminal residue" evidence="1">
    <location>
        <position position="1"/>
    </location>
</feature>
<reference evidence="1" key="1">
    <citation type="submission" date="2023-10" db="EMBL/GenBank/DDBJ databases">
        <title>Genome assembly of Pristionchus species.</title>
        <authorList>
            <person name="Yoshida K."/>
            <person name="Sommer R.J."/>
        </authorList>
    </citation>
    <scope>NUCLEOTIDE SEQUENCE</scope>
    <source>
        <strain evidence="1">RS5133</strain>
    </source>
</reference>
<accession>A0AAV5VN16</accession>
<dbReference type="EMBL" id="BTSY01000003">
    <property type="protein sequence ID" value="GMT21097.1"/>
    <property type="molecule type" value="Genomic_DNA"/>
</dbReference>
<gene>
    <name evidence="1" type="ORF">PFISCL1PPCAC_12394</name>
</gene>
<keyword evidence="2" id="KW-1185">Reference proteome</keyword>
<evidence type="ECO:0000313" key="1">
    <source>
        <dbReference type="EMBL" id="GMT21097.1"/>
    </source>
</evidence>
<organism evidence="1 2">
    <name type="scientific">Pristionchus fissidentatus</name>
    <dbReference type="NCBI Taxonomy" id="1538716"/>
    <lineage>
        <taxon>Eukaryota</taxon>
        <taxon>Metazoa</taxon>
        <taxon>Ecdysozoa</taxon>
        <taxon>Nematoda</taxon>
        <taxon>Chromadorea</taxon>
        <taxon>Rhabditida</taxon>
        <taxon>Rhabditina</taxon>
        <taxon>Diplogasteromorpha</taxon>
        <taxon>Diplogasteroidea</taxon>
        <taxon>Neodiplogasteridae</taxon>
        <taxon>Pristionchus</taxon>
    </lineage>
</organism>
<proteinExistence type="predicted"/>
<dbReference type="AlphaFoldDB" id="A0AAV5VN16"/>
<comment type="caution">
    <text evidence="1">The sequence shown here is derived from an EMBL/GenBank/DDBJ whole genome shotgun (WGS) entry which is preliminary data.</text>
</comment>
<name>A0AAV5VN16_9BILA</name>